<gene>
    <name evidence="3" type="ORF">MetMK1DRAFT_00017750</name>
</gene>
<evidence type="ECO:0000259" key="2">
    <source>
        <dbReference type="PROSITE" id="PS50850"/>
    </source>
</evidence>
<name>H2C5F2_9CREN</name>
<dbReference type="PANTHER" id="PTHR43129:SF1">
    <property type="entry name" value="FOSMIDOMYCIN RESISTANCE PROTEIN"/>
    <property type="match status" value="1"/>
</dbReference>
<feature type="transmembrane region" description="Helical" evidence="1">
    <location>
        <begin position="247"/>
        <end position="269"/>
    </location>
</feature>
<dbReference type="InterPro" id="IPR020846">
    <property type="entry name" value="MFS_dom"/>
</dbReference>
<dbReference type="Gene3D" id="1.20.1250.20">
    <property type="entry name" value="MFS general substrate transporter like domains"/>
    <property type="match status" value="2"/>
</dbReference>
<sequence length="392" mass="42181">MMSKNARVLAYTSLAHFANDGVFLIYPLLIVYYSVEEKISLVFLGSLAIIYTVLSGILSPFIGDFADKSDKDPELLAGGIGLEALAIVFFSLAFLDRTLAAPLITVGVVLLGSGQAFYHPLGGAMLSRTFGRGAGRALGLNGAMGSVGRSVMPSVISLLLLYLGDVLGLTTFFAYMAVVSVLIYFGVKDLRRGGQQQVRKTTEKLERGFYKFLLILGALVFLRSMFITGTATFLGEFEYQIYLSKTLAGIFLTVGFAGSIVGQPVFGWLTERLGGRTSFALSSVMSVLFFALFLSSVRNLYLSATAYTLFTFAAYTGFPVLLGYVSQVFPKSFFTVANSYIWGVGNTIGGAAGTALVTALLGLHFTILEAFYLLFALALVSTVLTPLIPKRV</sequence>
<feature type="transmembrane region" description="Helical" evidence="1">
    <location>
        <begin position="281"/>
        <end position="301"/>
    </location>
</feature>
<dbReference type="GO" id="GO:0022857">
    <property type="term" value="F:transmembrane transporter activity"/>
    <property type="evidence" value="ECO:0007669"/>
    <property type="project" value="InterPro"/>
</dbReference>
<dbReference type="STRING" id="671065.MetMK1DRAFT_00017750"/>
<evidence type="ECO:0000313" key="4">
    <source>
        <dbReference type="Proteomes" id="UP000003980"/>
    </source>
</evidence>
<feature type="transmembrane region" description="Helical" evidence="1">
    <location>
        <begin position="12"/>
        <end position="35"/>
    </location>
</feature>
<feature type="transmembrane region" description="Helical" evidence="1">
    <location>
        <begin position="75"/>
        <end position="94"/>
    </location>
</feature>
<dbReference type="RefSeq" id="WP_009072625.1">
    <property type="nucleotide sequence ID" value="NZ_JH597768.1"/>
</dbReference>
<dbReference type="SUPFAM" id="SSF103473">
    <property type="entry name" value="MFS general substrate transporter"/>
    <property type="match status" value="1"/>
</dbReference>
<feature type="transmembrane region" description="Helical" evidence="1">
    <location>
        <begin position="341"/>
        <end position="364"/>
    </location>
</feature>
<dbReference type="AlphaFoldDB" id="H2C5F2"/>
<feature type="transmembrane region" description="Helical" evidence="1">
    <location>
        <begin position="208"/>
        <end position="227"/>
    </location>
</feature>
<accession>H2C5F2</accession>
<dbReference type="HOGENOM" id="CLU_705185_0_0_2"/>
<proteinExistence type="predicted"/>
<keyword evidence="1" id="KW-1133">Transmembrane helix</keyword>
<evidence type="ECO:0000256" key="1">
    <source>
        <dbReference type="SAM" id="Phobius"/>
    </source>
</evidence>
<keyword evidence="1" id="KW-0812">Transmembrane</keyword>
<dbReference type="Pfam" id="PF07690">
    <property type="entry name" value="MFS_1"/>
    <property type="match status" value="1"/>
</dbReference>
<dbReference type="EMBL" id="JH597768">
    <property type="protein sequence ID" value="EHP69029.1"/>
    <property type="molecule type" value="Genomic_DNA"/>
</dbReference>
<evidence type="ECO:0000313" key="3">
    <source>
        <dbReference type="EMBL" id="EHP69029.1"/>
    </source>
</evidence>
<feature type="domain" description="Major facilitator superfamily (MFS) profile" evidence="2">
    <location>
        <begin position="1"/>
        <end position="392"/>
    </location>
</feature>
<feature type="transmembrane region" description="Helical" evidence="1">
    <location>
        <begin position="169"/>
        <end position="187"/>
    </location>
</feature>
<dbReference type="InterPro" id="IPR036259">
    <property type="entry name" value="MFS_trans_sf"/>
</dbReference>
<dbReference type="eggNOG" id="arCOG00130">
    <property type="taxonomic scope" value="Archaea"/>
</dbReference>
<keyword evidence="1" id="KW-0472">Membrane</keyword>
<dbReference type="GO" id="GO:0005886">
    <property type="term" value="C:plasma membrane"/>
    <property type="evidence" value="ECO:0007669"/>
    <property type="project" value="TreeGrafter"/>
</dbReference>
<feature type="transmembrane region" description="Helical" evidence="1">
    <location>
        <begin position="41"/>
        <end position="63"/>
    </location>
</feature>
<feature type="transmembrane region" description="Helical" evidence="1">
    <location>
        <begin position="307"/>
        <end position="329"/>
    </location>
</feature>
<dbReference type="InterPro" id="IPR011701">
    <property type="entry name" value="MFS"/>
</dbReference>
<feature type="transmembrane region" description="Helical" evidence="1">
    <location>
        <begin position="100"/>
        <end position="118"/>
    </location>
</feature>
<feature type="transmembrane region" description="Helical" evidence="1">
    <location>
        <begin position="370"/>
        <end position="388"/>
    </location>
</feature>
<dbReference type="PANTHER" id="PTHR43129">
    <property type="entry name" value="FOSMIDOMYCIN RESISTANCE PROTEIN"/>
    <property type="match status" value="1"/>
</dbReference>
<dbReference type="PROSITE" id="PS50850">
    <property type="entry name" value="MFS"/>
    <property type="match status" value="1"/>
</dbReference>
<dbReference type="Proteomes" id="UP000003980">
    <property type="component" value="Unassembled WGS sequence"/>
</dbReference>
<dbReference type="OrthoDB" id="29061at2157"/>
<protein>
    <submittedName>
        <fullName evidence="3">Major Facilitator Superfamily transporter</fullName>
    </submittedName>
</protein>
<organism evidence="3 4">
    <name type="scientific">Metallosphaera yellowstonensis MK1</name>
    <dbReference type="NCBI Taxonomy" id="671065"/>
    <lineage>
        <taxon>Archaea</taxon>
        <taxon>Thermoproteota</taxon>
        <taxon>Thermoprotei</taxon>
        <taxon>Sulfolobales</taxon>
        <taxon>Sulfolobaceae</taxon>
        <taxon>Metallosphaera</taxon>
    </lineage>
</organism>
<reference evidence="3 4" key="1">
    <citation type="submission" date="2012-01" db="EMBL/GenBank/DDBJ databases">
        <title>Improved High-Quality Draft sequence of Metallosphaera yellowstonensis MK1.</title>
        <authorList>
            <consortium name="US DOE Joint Genome Institute"/>
            <person name="Lucas S."/>
            <person name="Han J."/>
            <person name="Cheng J.-F."/>
            <person name="Goodwin L."/>
            <person name="Pitluck S."/>
            <person name="Peters L."/>
            <person name="Teshima H."/>
            <person name="Detter J.C."/>
            <person name="Han C."/>
            <person name="Tapia R."/>
            <person name="Land M."/>
            <person name="Hauser L."/>
            <person name="Kyrpides N."/>
            <person name="Kozubal M."/>
            <person name="Macur R.E."/>
            <person name="Jay Z."/>
            <person name="Inskeep W."/>
            <person name="Woyke T."/>
        </authorList>
    </citation>
    <scope>NUCLEOTIDE SEQUENCE [LARGE SCALE GENOMIC DNA]</scope>
    <source>
        <strain evidence="3 4">MK1</strain>
    </source>
</reference>
<keyword evidence="4" id="KW-1185">Reference proteome</keyword>